<dbReference type="AlphaFoldDB" id="A0A0D3K9I8"/>
<dbReference type="EnsemblProtists" id="EOD32423">
    <property type="protein sequence ID" value="EOD32423"/>
    <property type="gene ID" value="EMIHUDRAFT_364618"/>
</dbReference>
<dbReference type="KEGG" id="ehx:EMIHUDRAFT_364618"/>
<dbReference type="PaxDb" id="2903-EOD32423"/>
<evidence type="ECO:0000313" key="2">
    <source>
        <dbReference type="Proteomes" id="UP000013827"/>
    </source>
</evidence>
<protein>
    <submittedName>
        <fullName evidence="1">Uncharacterized protein</fullName>
    </submittedName>
</protein>
<proteinExistence type="predicted"/>
<accession>A0A0D3K9I8</accession>
<dbReference type="Proteomes" id="UP000013827">
    <property type="component" value="Unassembled WGS sequence"/>
</dbReference>
<evidence type="ECO:0000313" key="1">
    <source>
        <dbReference type="EnsemblProtists" id="EOD32423"/>
    </source>
</evidence>
<name>A0A0D3K9I8_EMIH1</name>
<keyword evidence="2" id="KW-1185">Reference proteome</keyword>
<dbReference type="RefSeq" id="XP_005784852.1">
    <property type="nucleotide sequence ID" value="XM_005784795.1"/>
</dbReference>
<dbReference type="HOGENOM" id="CLU_2643224_0_0_1"/>
<dbReference type="GeneID" id="17277696"/>
<sequence>MLSAVGAAVPIPAAGMCTGGATARGIRGHKPLHDFGDEREIARVRVEAKLCAEQCECAQPLPPPRQGPAALDELVPP</sequence>
<reference evidence="2" key="1">
    <citation type="journal article" date="2013" name="Nature">
        <title>Pan genome of the phytoplankton Emiliania underpins its global distribution.</title>
        <authorList>
            <person name="Read B.A."/>
            <person name="Kegel J."/>
            <person name="Klute M.J."/>
            <person name="Kuo A."/>
            <person name="Lefebvre S.C."/>
            <person name="Maumus F."/>
            <person name="Mayer C."/>
            <person name="Miller J."/>
            <person name="Monier A."/>
            <person name="Salamov A."/>
            <person name="Young J."/>
            <person name="Aguilar M."/>
            <person name="Claverie J.M."/>
            <person name="Frickenhaus S."/>
            <person name="Gonzalez K."/>
            <person name="Herman E.K."/>
            <person name="Lin Y.C."/>
            <person name="Napier J."/>
            <person name="Ogata H."/>
            <person name="Sarno A.F."/>
            <person name="Shmutz J."/>
            <person name="Schroeder D."/>
            <person name="de Vargas C."/>
            <person name="Verret F."/>
            <person name="von Dassow P."/>
            <person name="Valentin K."/>
            <person name="Van de Peer Y."/>
            <person name="Wheeler G."/>
            <person name="Dacks J.B."/>
            <person name="Delwiche C.F."/>
            <person name="Dyhrman S.T."/>
            <person name="Glockner G."/>
            <person name="John U."/>
            <person name="Richards T."/>
            <person name="Worden A.Z."/>
            <person name="Zhang X."/>
            <person name="Grigoriev I.V."/>
            <person name="Allen A.E."/>
            <person name="Bidle K."/>
            <person name="Borodovsky M."/>
            <person name="Bowler C."/>
            <person name="Brownlee C."/>
            <person name="Cock J.M."/>
            <person name="Elias M."/>
            <person name="Gladyshev V.N."/>
            <person name="Groth M."/>
            <person name="Guda C."/>
            <person name="Hadaegh A."/>
            <person name="Iglesias-Rodriguez M.D."/>
            <person name="Jenkins J."/>
            <person name="Jones B.M."/>
            <person name="Lawson T."/>
            <person name="Leese F."/>
            <person name="Lindquist E."/>
            <person name="Lobanov A."/>
            <person name="Lomsadze A."/>
            <person name="Malik S.B."/>
            <person name="Marsh M.E."/>
            <person name="Mackinder L."/>
            <person name="Mock T."/>
            <person name="Mueller-Roeber B."/>
            <person name="Pagarete A."/>
            <person name="Parker M."/>
            <person name="Probert I."/>
            <person name="Quesneville H."/>
            <person name="Raines C."/>
            <person name="Rensing S.A."/>
            <person name="Riano-Pachon D.M."/>
            <person name="Richier S."/>
            <person name="Rokitta S."/>
            <person name="Shiraiwa Y."/>
            <person name="Soanes D.M."/>
            <person name="van der Giezen M."/>
            <person name="Wahlund T.M."/>
            <person name="Williams B."/>
            <person name="Wilson W."/>
            <person name="Wolfe G."/>
            <person name="Wurch L.L."/>
        </authorList>
    </citation>
    <scope>NUCLEOTIDE SEQUENCE</scope>
</reference>
<organism evidence="1 2">
    <name type="scientific">Emiliania huxleyi (strain CCMP1516)</name>
    <dbReference type="NCBI Taxonomy" id="280463"/>
    <lineage>
        <taxon>Eukaryota</taxon>
        <taxon>Haptista</taxon>
        <taxon>Haptophyta</taxon>
        <taxon>Prymnesiophyceae</taxon>
        <taxon>Isochrysidales</taxon>
        <taxon>Noelaerhabdaceae</taxon>
        <taxon>Emiliania</taxon>
    </lineage>
</organism>
<reference evidence="1" key="2">
    <citation type="submission" date="2024-10" db="UniProtKB">
        <authorList>
            <consortium name="EnsemblProtists"/>
        </authorList>
    </citation>
    <scope>IDENTIFICATION</scope>
</reference>